<keyword evidence="2" id="KW-1185">Reference proteome</keyword>
<sequence>MNNESGELSPEFLAEIKNIIKIIIDRYHLKCTSIEDKRFTDEIISISKKYRKPKMPLVCEKVVADNLYIRRLILGKTLDEIASAADVVPEIIAGYEAGKKKITRNACEFARTAKACGYNSSDINEIFLYGASFHDLFHTTDNCFLCSKEGLTYAPNPFFDNHRNRKLFLPRCRPDLCAKSLFR</sequence>
<proteinExistence type="predicted"/>
<dbReference type="PATRIC" id="fig|1235802.3.peg.6276"/>
<dbReference type="EMBL" id="AQFT01000206">
    <property type="protein sequence ID" value="EMZ17521.1"/>
    <property type="molecule type" value="Genomic_DNA"/>
</dbReference>
<dbReference type="HOGENOM" id="CLU_1473076_0_0_9"/>
<accession>N1ZNQ2</accession>
<dbReference type="AlphaFoldDB" id="N1ZNQ2"/>
<name>N1ZNQ2_9FIRM</name>
<protein>
    <submittedName>
        <fullName evidence="1">Uncharacterized protein</fullName>
    </submittedName>
</protein>
<evidence type="ECO:0000313" key="1">
    <source>
        <dbReference type="EMBL" id="EMZ17521.1"/>
    </source>
</evidence>
<evidence type="ECO:0000313" key="2">
    <source>
        <dbReference type="Proteomes" id="UP000012589"/>
    </source>
</evidence>
<dbReference type="Proteomes" id="UP000012589">
    <property type="component" value="Unassembled WGS sequence"/>
</dbReference>
<gene>
    <name evidence="1" type="ORF">C823_05941</name>
</gene>
<dbReference type="STRING" id="1235802.C823_05941"/>
<reference evidence="1 2" key="1">
    <citation type="journal article" date="2014" name="Genome Announc.">
        <title>Draft genome sequences of the altered schaedler flora, a defined bacterial community from gnotobiotic mice.</title>
        <authorList>
            <person name="Wannemuehler M.J."/>
            <person name="Overstreet A.M."/>
            <person name="Ward D.V."/>
            <person name="Phillips G.J."/>
        </authorList>
    </citation>
    <scope>NUCLEOTIDE SEQUENCE [LARGE SCALE GENOMIC DNA]</scope>
    <source>
        <strain evidence="1 2">ASF492</strain>
    </source>
</reference>
<comment type="caution">
    <text evidence="1">The sequence shown here is derived from an EMBL/GenBank/DDBJ whole genome shotgun (WGS) entry which is preliminary data.</text>
</comment>
<organism evidence="1 2">
    <name type="scientific">Eubacterium plexicaudatum ASF492</name>
    <dbReference type="NCBI Taxonomy" id="1235802"/>
    <lineage>
        <taxon>Bacteria</taxon>
        <taxon>Bacillati</taxon>
        <taxon>Bacillota</taxon>
        <taxon>Clostridia</taxon>
        <taxon>Eubacteriales</taxon>
        <taxon>Eubacteriaceae</taxon>
        <taxon>Eubacterium</taxon>
    </lineage>
</organism>